<protein>
    <recommendedName>
        <fullName evidence="2">RNA helicase</fullName>
        <ecNumber evidence="2">3.6.4.13</ecNumber>
    </recommendedName>
</protein>
<evidence type="ECO:0000256" key="7">
    <source>
        <dbReference type="PROSITE-ProRule" id="PRU00266"/>
    </source>
</evidence>
<dbReference type="GO" id="GO:0016887">
    <property type="term" value="F:ATP hydrolysis activity"/>
    <property type="evidence" value="ECO:0007669"/>
    <property type="project" value="TreeGrafter"/>
</dbReference>
<dbReference type="InterPro" id="IPR027417">
    <property type="entry name" value="P-loop_NTPase"/>
</dbReference>
<accession>A0A2T7NAP6</accession>
<dbReference type="EC" id="3.6.4.13" evidence="2"/>
<keyword evidence="7" id="KW-0694">RNA-binding</keyword>
<dbReference type="CDD" id="cd19855">
    <property type="entry name" value="DSRM_DHX9_rpt2"/>
    <property type="match status" value="1"/>
</dbReference>
<dbReference type="InterPro" id="IPR002464">
    <property type="entry name" value="DNA/RNA_helicase_DEAH_CS"/>
</dbReference>
<dbReference type="InterPro" id="IPR014720">
    <property type="entry name" value="dsRBD_dom"/>
</dbReference>
<dbReference type="OrthoDB" id="5600252at2759"/>
<dbReference type="InterPro" id="IPR011545">
    <property type="entry name" value="DEAD/DEAH_box_helicase_dom"/>
</dbReference>
<evidence type="ECO:0000256" key="1">
    <source>
        <dbReference type="ARBA" id="ARBA00008792"/>
    </source>
</evidence>
<dbReference type="FunFam" id="3.40.50.300:FF:000284">
    <property type="entry name" value="probable ATP-dependent RNA helicase YTHDC2"/>
    <property type="match status" value="1"/>
</dbReference>
<keyword evidence="3" id="KW-0547">Nucleotide-binding</keyword>
<dbReference type="FunFam" id="3.30.160.20:FF:000028">
    <property type="entry name" value="ATP-dependent RNA helicase A"/>
    <property type="match status" value="1"/>
</dbReference>
<dbReference type="PANTHER" id="PTHR18934">
    <property type="entry name" value="ATP-DEPENDENT RNA HELICASE"/>
    <property type="match status" value="1"/>
</dbReference>
<comment type="caution">
    <text evidence="11">The sequence shown here is derived from an EMBL/GenBank/DDBJ whole genome shotgun (WGS) entry which is preliminary data.</text>
</comment>
<dbReference type="SMART" id="SM00487">
    <property type="entry name" value="DEXDc"/>
    <property type="match status" value="1"/>
</dbReference>
<feature type="compositionally biased region" description="Basic and acidic residues" evidence="8">
    <location>
        <begin position="146"/>
        <end position="155"/>
    </location>
</feature>
<keyword evidence="4" id="KW-0378">Hydrolase</keyword>
<sequence length="567" mass="63513">MQRTVLLKPAPSIRAVDPTAESSSLPQVSRIIKFMMQHQKLQMGHSELRVKGFDFVAVGNSSSKKDAQARAAQDFVNYLVFIKEVNAGEVPAAAPPSSNPAVSPSLPGGIMIPHHTLQMVLAIYFMSSKAGPSREYPLSQRGPPQRRMEESEDVDRNAEIHGNWTVDNAKSRLNQFLQQNRIREDYKYTIVGPDHNRSYVAEMGFFVKEAHQQIHAREHGSNKKSASKSCALSLVRQLYQLKIIEAYTGVQKKKETENVKLPPYTVAVSPQLVDQLSSCLQLWSIEPVHVKEISSDGDSSQPVSLLTSETLEEFEPATRHAAPGVLPWSPPQPNWNTWISCNIDEGPLASMTLEEVSLDLYNMQCQTERDAHFEVMIQERCKLPVAQSREDILQCIRNSQVTLVRGETGCGKTTQVPQFILDQMINAGKGADCNIIVTQPRRISAITIAERVAEERSERLGFSVGYSVRFETVLPRPYGAILYCTVGTLLRKMEGGLRGISHVIVDEIHERDINTDFLLVLLRDMVRTYPNLRVLLMSATVDTTLFTEYFGEVTIVEIYGRVYPVEG</sequence>
<reference evidence="11 12" key="1">
    <citation type="submission" date="2018-04" db="EMBL/GenBank/DDBJ databases">
        <title>The genome of golden apple snail Pomacea canaliculata provides insight into stress tolerance and invasive adaptation.</title>
        <authorList>
            <person name="Liu C."/>
            <person name="Liu B."/>
            <person name="Ren Y."/>
            <person name="Zhang Y."/>
            <person name="Wang H."/>
            <person name="Li S."/>
            <person name="Jiang F."/>
            <person name="Yin L."/>
            <person name="Zhang G."/>
            <person name="Qian W."/>
            <person name="Fan W."/>
        </authorList>
    </citation>
    <scope>NUCLEOTIDE SEQUENCE [LARGE SCALE GENOMIC DNA]</scope>
    <source>
        <strain evidence="11">SZHN2017</strain>
        <tissue evidence="11">Muscle</tissue>
    </source>
</reference>
<dbReference type="GO" id="GO:0005524">
    <property type="term" value="F:ATP binding"/>
    <property type="evidence" value="ECO:0007669"/>
    <property type="project" value="UniProtKB-KW"/>
</dbReference>
<dbReference type="GO" id="GO:0045944">
    <property type="term" value="P:positive regulation of transcription by RNA polymerase II"/>
    <property type="evidence" value="ECO:0007669"/>
    <property type="project" value="TreeGrafter"/>
</dbReference>
<name>A0A2T7NAP6_POMCA</name>
<evidence type="ECO:0000256" key="5">
    <source>
        <dbReference type="ARBA" id="ARBA00022806"/>
    </source>
</evidence>
<dbReference type="PANTHER" id="PTHR18934:SF119">
    <property type="entry name" value="ATP-DEPENDENT RNA HELICASE A"/>
    <property type="match status" value="1"/>
</dbReference>
<dbReference type="Proteomes" id="UP000245119">
    <property type="component" value="Unassembled WGS sequence"/>
</dbReference>
<keyword evidence="6" id="KW-0067">ATP-binding</keyword>
<dbReference type="STRING" id="400727.A0A2T7NAP6"/>
<dbReference type="AlphaFoldDB" id="A0A2T7NAP6"/>
<evidence type="ECO:0000256" key="3">
    <source>
        <dbReference type="ARBA" id="ARBA00022741"/>
    </source>
</evidence>
<evidence type="ECO:0000256" key="4">
    <source>
        <dbReference type="ARBA" id="ARBA00022801"/>
    </source>
</evidence>
<dbReference type="GO" id="GO:0050684">
    <property type="term" value="P:regulation of mRNA processing"/>
    <property type="evidence" value="ECO:0007669"/>
    <property type="project" value="TreeGrafter"/>
</dbReference>
<evidence type="ECO:0000256" key="6">
    <source>
        <dbReference type="ARBA" id="ARBA00022840"/>
    </source>
</evidence>
<evidence type="ECO:0000256" key="2">
    <source>
        <dbReference type="ARBA" id="ARBA00012552"/>
    </source>
</evidence>
<evidence type="ECO:0000256" key="8">
    <source>
        <dbReference type="SAM" id="MobiDB-lite"/>
    </source>
</evidence>
<dbReference type="GO" id="GO:0005730">
    <property type="term" value="C:nucleolus"/>
    <property type="evidence" value="ECO:0007669"/>
    <property type="project" value="TreeGrafter"/>
</dbReference>
<dbReference type="InterPro" id="IPR044446">
    <property type="entry name" value="DHX9_DSRM_2"/>
</dbReference>
<feature type="domain" description="Helicase ATP-binding" evidence="10">
    <location>
        <begin position="393"/>
        <end position="559"/>
    </location>
</feature>
<dbReference type="PROSITE" id="PS00690">
    <property type="entry name" value="DEAH_ATP_HELICASE"/>
    <property type="match status" value="1"/>
</dbReference>
<feature type="region of interest" description="Disordered" evidence="8">
    <location>
        <begin position="134"/>
        <end position="155"/>
    </location>
</feature>
<dbReference type="GO" id="GO:0043138">
    <property type="term" value="F:3'-5' DNA helicase activity"/>
    <property type="evidence" value="ECO:0007669"/>
    <property type="project" value="TreeGrafter"/>
</dbReference>
<dbReference type="GO" id="GO:0003725">
    <property type="term" value="F:double-stranded RNA binding"/>
    <property type="evidence" value="ECO:0007669"/>
    <property type="project" value="InterPro"/>
</dbReference>
<organism evidence="11 12">
    <name type="scientific">Pomacea canaliculata</name>
    <name type="common">Golden apple snail</name>
    <dbReference type="NCBI Taxonomy" id="400727"/>
    <lineage>
        <taxon>Eukaryota</taxon>
        <taxon>Metazoa</taxon>
        <taxon>Spiralia</taxon>
        <taxon>Lophotrochozoa</taxon>
        <taxon>Mollusca</taxon>
        <taxon>Gastropoda</taxon>
        <taxon>Caenogastropoda</taxon>
        <taxon>Architaenioglossa</taxon>
        <taxon>Ampullarioidea</taxon>
        <taxon>Ampullariidae</taxon>
        <taxon>Pomacea</taxon>
    </lineage>
</organism>
<keyword evidence="5" id="KW-0347">Helicase</keyword>
<feature type="domain" description="DRBM" evidence="9">
    <location>
        <begin position="47"/>
        <end position="81"/>
    </location>
</feature>
<dbReference type="EMBL" id="PZQS01000017">
    <property type="protein sequence ID" value="PVD18247.1"/>
    <property type="molecule type" value="Genomic_DNA"/>
</dbReference>
<dbReference type="SMART" id="SM00358">
    <property type="entry name" value="DSRM"/>
    <property type="match status" value="2"/>
</dbReference>
<comment type="similarity">
    <text evidence="1">Belongs to the DEAD box helicase family. DEAH subfamily.</text>
</comment>
<evidence type="ECO:0000313" key="12">
    <source>
        <dbReference type="Proteomes" id="UP000245119"/>
    </source>
</evidence>
<dbReference type="Gene3D" id="3.30.160.20">
    <property type="match status" value="2"/>
</dbReference>
<feature type="domain" description="DRBM" evidence="9">
    <location>
        <begin position="168"/>
        <end position="240"/>
    </location>
</feature>
<dbReference type="InterPro" id="IPR014001">
    <property type="entry name" value="Helicase_ATP-bd"/>
</dbReference>
<gene>
    <name evidence="11" type="ORF">C0Q70_21780</name>
</gene>
<dbReference type="PROSITE" id="PS50137">
    <property type="entry name" value="DS_RBD"/>
    <property type="match status" value="2"/>
</dbReference>
<dbReference type="Pfam" id="PF00270">
    <property type="entry name" value="DEAD"/>
    <property type="match status" value="1"/>
</dbReference>
<dbReference type="Gene3D" id="3.40.50.300">
    <property type="entry name" value="P-loop containing nucleotide triphosphate hydrolases"/>
    <property type="match status" value="1"/>
</dbReference>
<dbReference type="Pfam" id="PF00035">
    <property type="entry name" value="dsrm"/>
    <property type="match status" value="1"/>
</dbReference>
<dbReference type="GO" id="GO:0003724">
    <property type="term" value="F:RNA helicase activity"/>
    <property type="evidence" value="ECO:0007669"/>
    <property type="project" value="UniProtKB-EC"/>
</dbReference>
<evidence type="ECO:0000259" key="9">
    <source>
        <dbReference type="PROSITE" id="PS50137"/>
    </source>
</evidence>
<dbReference type="PROSITE" id="PS51192">
    <property type="entry name" value="HELICASE_ATP_BIND_1"/>
    <property type="match status" value="1"/>
</dbReference>
<keyword evidence="12" id="KW-1185">Reference proteome</keyword>
<dbReference type="SUPFAM" id="SSF52540">
    <property type="entry name" value="P-loop containing nucleoside triphosphate hydrolases"/>
    <property type="match status" value="1"/>
</dbReference>
<evidence type="ECO:0000313" key="11">
    <source>
        <dbReference type="EMBL" id="PVD18247.1"/>
    </source>
</evidence>
<evidence type="ECO:0000259" key="10">
    <source>
        <dbReference type="PROSITE" id="PS51192"/>
    </source>
</evidence>
<proteinExistence type="inferred from homology"/>
<dbReference type="SUPFAM" id="SSF54768">
    <property type="entry name" value="dsRNA-binding domain-like"/>
    <property type="match status" value="2"/>
</dbReference>
<dbReference type="GO" id="GO:1990904">
    <property type="term" value="C:ribonucleoprotein complex"/>
    <property type="evidence" value="ECO:0007669"/>
    <property type="project" value="TreeGrafter"/>
</dbReference>